<dbReference type="Pfam" id="PF09106">
    <property type="entry name" value="WHD_2nd_SelB"/>
    <property type="match status" value="1"/>
</dbReference>
<keyword evidence="6" id="KW-0342">GTP-binding</keyword>
<evidence type="ECO:0000256" key="8">
    <source>
        <dbReference type="ARBA" id="ARBA00031615"/>
    </source>
</evidence>
<dbReference type="PROSITE" id="PS51722">
    <property type="entry name" value="G_TR_2"/>
    <property type="match status" value="1"/>
</dbReference>
<dbReference type="SUPFAM" id="SSF50465">
    <property type="entry name" value="EF-Tu/eEF-1alpha/eIF2-gamma C-terminal domain"/>
    <property type="match status" value="1"/>
</dbReference>
<keyword evidence="5" id="KW-0648">Protein biosynthesis</keyword>
<dbReference type="InterPro" id="IPR036390">
    <property type="entry name" value="WH_DNA-bd_sf"/>
</dbReference>
<evidence type="ECO:0000259" key="9">
    <source>
        <dbReference type="PROSITE" id="PS51722"/>
    </source>
</evidence>
<dbReference type="NCBIfam" id="TIGR00475">
    <property type="entry name" value="selB"/>
    <property type="match status" value="1"/>
</dbReference>
<dbReference type="OrthoDB" id="9803139at2"/>
<feature type="domain" description="Tr-type G" evidence="9">
    <location>
        <begin position="6"/>
        <end position="180"/>
    </location>
</feature>
<protein>
    <recommendedName>
        <fullName evidence="2">Selenocysteine-specific elongation factor</fullName>
    </recommendedName>
    <alternativeName>
        <fullName evidence="8">SelB translation factor</fullName>
    </alternativeName>
</protein>
<dbReference type="InterPro" id="IPR009001">
    <property type="entry name" value="Transl_elong_EF1A/Init_IF2_C"/>
</dbReference>
<reference evidence="10 11" key="1">
    <citation type="journal article" date="2010" name="Stand. Genomic Sci.">
        <title>Complete genome sequence of Haliangium ochraceum type strain (SMP-2).</title>
        <authorList>
            <consortium name="US DOE Joint Genome Institute (JGI-PGF)"/>
            <person name="Ivanova N."/>
            <person name="Daum C."/>
            <person name="Lang E."/>
            <person name="Abt B."/>
            <person name="Kopitz M."/>
            <person name="Saunders E."/>
            <person name="Lapidus A."/>
            <person name="Lucas S."/>
            <person name="Glavina Del Rio T."/>
            <person name="Nolan M."/>
            <person name="Tice H."/>
            <person name="Copeland A."/>
            <person name="Cheng J.F."/>
            <person name="Chen F."/>
            <person name="Bruce D."/>
            <person name="Goodwin L."/>
            <person name="Pitluck S."/>
            <person name="Mavromatis K."/>
            <person name="Pati A."/>
            <person name="Mikhailova N."/>
            <person name="Chen A."/>
            <person name="Palaniappan K."/>
            <person name="Land M."/>
            <person name="Hauser L."/>
            <person name="Chang Y.J."/>
            <person name="Jeffries C.D."/>
            <person name="Detter J.C."/>
            <person name="Brettin T."/>
            <person name="Rohde M."/>
            <person name="Goker M."/>
            <person name="Bristow J."/>
            <person name="Markowitz V."/>
            <person name="Eisen J.A."/>
            <person name="Hugenholtz P."/>
            <person name="Kyrpides N.C."/>
            <person name="Klenk H.P."/>
        </authorList>
    </citation>
    <scope>NUCLEOTIDE SEQUENCE [LARGE SCALE GENOMIC DNA]</scope>
    <source>
        <strain evidence="11">DSM 14365 / CIP 107738 / JCM 11303 / AJ 13395 / SMP-2</strain>
    </source>
</reference>
<dbReference type="GO" id="GO:0001514">
    <property type="term" value="P:selenocysteine incorporation"/>
    <property type="evidence" value="ECO:0007669"/>
    <property type="project" value="InterPro"/>
</dbReference>
<dbReference type="Pfam" id="PF09107">
    <property type="entry name" value="WHD_3rd_SelB"/>
    <property type="match status" value="1"/>
</dbReference>
<dbReference type="GO" id="GO:0003723">
    <property type="term" value="F:RNA binding"/>
    <property type="evidence" value="ECO:0007669"/>
    <property type="project" value="InterPro"/>
</dbReference>
<dbReference type="CDD" id="cd04171">
    <property type="entry name" value="SelB"/>
    <property type="match status" value="1"/>
</dbReference>
<dbReference type="EMBL" id="CP001804">
    <property type="protein sequence ID" value="ACY19079.1"/>
    <property type="molecule type" value="Genomic_DNA"/>
</dbReference>
<comment type="function">
    <text evidence="7">Translation factor necessary for the incorporation of selenocysteine into proteins. It probably replaces EF-Tu for the insertion of selenocysteine directed by the UGA codon. SelB binds GTP and GDP.</text>
</comment>
<dbReference type="InterPro" id="IPR004161">
    <property type="entry name" value="EFTu-like_2"/>
</dbReference>
<dbReference type="SUPFAM" id="SSF52540">
    <property type="entry name" value="P-loop containing nucleoside triphosphate hydrolases"/>
    <property type="match status" value="1"/>
</dbReference>
<dbReference type="eggNOG" id="COG3276">
    <property type="taxonomic scope" value="Bacteria"/>
</dbReference>
<dbReference type="STRING" id="502025.Hoch_6613"/>
<proteinExistence type="predicted"/>
<dbReference type="Pfam" id="PF25461">
    <property type="entry name" value="Beta-barrel_SelB"/>
    <property type="match status" value="1"/>
</dbReference>
<dbReference type="PANTHER" id="PTHR43721">
    <property type="entry name" value="ELONGATION FACTOR TU-RELATED"/>
    <property type="match status" value="1"/>
</dbReference>
<dbReference type="InterPro" id="IPR004535">
    <property type="entry name" value="Transl_elong_SelB"/>
</dbReference>
<evidence type="ECO:0000256" key="7">
    <source>
        <dbReference type="ARBA" id="ARBA00025526"/>
    </source>
</evidence>
<evidence type="ECO:0000313" key="11">
    <source>
        <dbReference type="Proteomes" id="UP000001880"/>
    </source>
</evidence>
<dbReference type="GO" id="GO:0003924">
    <property type="term" value="F:GTPase activity"/>
    <property type="evidence" value="ECO:0007669"/>
    <property type="project" value="InterPro"/>
</dbReference>
<dbReference type="InterPro" id="IPR027417">
    <property type="entry name" value="P-loop_NTPase"/>
</dbReference>
<dbReference type="GO" id="GO:0005829">
    <property type="term" value="C:cytosol"/>
    <property type="evidence" value="ECO:0007669"/>
    <property type="project" value="TreeGrafter"/>
</dbReference>
<dbReference type="InterPro" id="IPR057335">
    <property type="entry name" value="Beta-barrel_SelB"/>
</dbReference>
<dbReference type="InterPro" id="IPR009000">
    <property type="entry name" value="Transl_B-barrel_sf"/>
</dbReference>
<dbReference type="InterPro" id="IPR000795">
    <property type="entry name" value="T_Tr_GTP-bd_dom"/>
</dbReference>
<dbReference type="AlphaFoldDB" id="D0LRT7"/>
<keyword evidence="10" id="KW-0251">Elongation factor</keyword>
<dbReference type="CDD" id="cd15491">
    <property type="entry name" value="selB_III"/>
    <property type="match status" value="1"/>
</dbReference>
<evidence type="ECO:0000256" key="2">
    <source>
        <dbReference type="ARBA" id="ARBA00015953"/>
    </source>
</evidence>
<name>D0LRT7_HALO1</name>
<dbReference type="SUPFAM" id="SSF46785">
    <property type="entry name" value="Winged helix' DNA-binding domain"/>
    <property type="match status" value="3"/>
</dbReference>
<dbReference type="Gene3D" id="1.10.10.10">
    <property type="entry name" value="Winged helix-like DNA-binding domain superfamily/Winged helix DNA-binding domain"/>
    <property type="match status" value="3"/>
</dbReference>
<evidence type="ECO:0000256" key="6">
    <source>
        <dbReference type="ARBA" id="ARBA00023134"/>
    </source>
</evidence>
<dbReference type="SUPFAM" id="SSF50447">
    <property type="entry name" value="Translation proteins"/>
    <property type="match status" value="1"/>
</dbReference>
<dbReference type="InterPro" id="IPR036388">
    <property type="entry name" value="WH-like_DNA-bd_sf"/>
</dbReference>
<evidence type="ECO:0000313" key="10">
    <source>
        <dbReference type="EMBL" id="ACY19079.1"/>
    </source>
</evidence>
<evidence type="ECO:0000256" key="3">
    <source>
        <dbReference type="ARBA" id="ARBA00022490"/>
    </source>
</evidence>
<dbReference type="HOGENOM" id="CLU_023030_3_0_7"/>
<keyword evidence="11" id="KW-1185">Reference proteome</keyword>
<dbReference type="InterPro" id="IPR031157">
    <property type="entry name" value="G_TR_CS"/>
</dbReference>
<dbReference type="InterPro" id="IPR015190">
    <property type="entry name" value="Elong_fac_SelB-wing-hlx_typ-2"/>
</dbReference>
<dbReference type="KEGG" id="hoh:Hoch_6613"/>
<dbReference type="Proteomes" id="UP000001880">
    <property type="component" value="Chromosome"/>
</dbReference>
<dbReference type="CDD" id="cd03696">
    <property type="entry name" value="SelB_II"/>
    <property type="match status" value="1"/>
</dbReference>
<dbReference type="Pfam" id="PF00009">
    <property type="entry name" value="GTP_EFTU"/>
    <property type="match status" value="1"/>
</dbReference>
<dbReference type="InterPro" id="IPR015191">
    <property type="entry name" value="SelB_WHD4"/>
</dbReference>
<dbReference type="GO" id="GO:0005525">
    <property type="term" value="F:GTP binding"/>
    <property type="evidence" value="ECO:0007669"/>
    <property type="project" value="UniProtKB-KW"/>
</dbReference>
<organism evidence="10 11">
    <name type="scientific">Haliangium ochraceum (strain DSM 14365 / JCM 11303 / SMP-2)</name>
    <dbReference type="NCBI Taxonomy" id="502025"/>
    <lineage>
        <taxon>Bacteria</taxon>
        <taxon>Pseudomonadati</taxon>
        <taxon>Myxococcota</taxon>
        <taxon>Polyangia</taxon>
        <taxon>Haliangiales</taxon>
        <taxon>Kofleriaceae</taxon>
        <taxon>Haliangium</taxon>
    </lineage>
</organism>
<accession>D0LRT7</accession>
<comment type="subcellular location">
    <subcellularLocation>
        <location evidence="1">Cytoplasm</location>
    </subcellularLocation>
</comment>
<dbReference type="NCBIfam" id="TIGR00231">
    <property type="entry name" value="small_GTP"/>
    <property type="match status" value="1"/>
</dbReference>
<evidence type="ECO:0000256" key="5">
    <source>
        <dbReference type="ARBA" id="ARBA00022917"/>
    </source>
</evidence>
<evidence type="ECO:0000256" key="1">
    <source>
        <dbReference type="ARBA" id="ARBA00004496"/>
    </source>
</evidence>
<dbReference type="InterPro" id="IPR050055">
    <property type="entry name" value="EF-Tu_GTPase"/>
</dbReference>
<dbReference type="PANTHER" id="PTHR43721:SF22">
    <property type="entry name" value="ELONGATION FACTOR TU, MITOCHONDRIAL"/>
    <property type="match status" value="1"/>
</dbReference>
<evidence type="ECO:0000256" key="4">
    <source>
        <dbReference type="ARBA" id="ARBA00022741"/>
    </source>
</evidence>
<dbReference type="Pfam" id="PF03144">
    <property type="entry name" value="GTP_EFTU_D2"/>
    <property type="match status" value="1"/>
</dbReference>
<dbReference type="Gene3D" id="3.40.50.300">
    <property type="entry name" value="P-loop containing nucleotide triphosphate hydrolases"/>
    <property type="match status" value="1"/>
</dbReference>
<sequence>MTAPPRRSLILGTAGHIDHGKTALVKALTGVDTDRLSAEKERGITIELGFAHLALGPLSCGVVDVPGHERFIKSMVAGAGGIDVVCLVIAADEGIMPQTREHLDVCELLGVRRGVVALTKSDLVDVEWQELMREEVREGLAASFLREAAIVPVSARTGAGLDALRQALQQQAEAVVERPAGGVFRLPLDRVFTMRGFGTVVTGSALGGVVRVGENLVVHPRGTEAKVRGIQVHGEARDSAEAGMRCALNLSGVAREELRRGDILALPDAVAPSHILDTRFRYLASNKSALPRRSQVLVHHGTAQLMGTLVLVDAESLAPGEEGLVQVRIDAREALAALPGDRFIARGFVPLEHYGTTIGGGEIVRVQAPKVRRATRAEGADTLRRMAEASLAQRIALEVRAAAHASPDSGELGRRLGLEAAALAAALERLVQTGELVAAGEGEERVYCHAEIFAAMEQQALGHLRAFHEANPGREGMSRQELRTRLPAALPGRMYELVLNALVQRGAIAAEADLVRRIQGRAQAAGAMLTPIERDIVEAFRGWGLTPKRPKEVPEALGLDVNAVRPALERLLQRGLLVRVRSDLYVDAAAIAELRQRLEAYLDAEGEIAAPAWKTITGTSRKYAIPLAEYFDAQKLTLRIGDIRKRRG</sequence>
<dbReference type="GO" id="GO:0003746">
    <property type="term" value="F:translation elongation factor activity"/>
    <property type="evidence" value="ECO:0007669"/>
    <property type="project" value="UniProtKB-KW"/>
</dbReference>
<keyword evidence="4" id="KW-0547">Nucleotide-binding</keyword>
<gene>
    <name evidence="10" type="ordered locus">Hoch_6613</name>
</gene>
<dbReference type="RefSeq" id="WP_012831671.1">
    <property type="nucleotide sequence ID" value="NC_013440.1"/>
</dbReference>
<dbReference type="PROSITE" id="PS00301">
    <property type="entry name" value="G_TR_1"/>
    <property type="match status" value="1"/>
</dbReference>
<dbReference type="InterPro" id="IPR005225">
    <property type="entry name" value="Small_GTP-bd"/>
</dbReference>
<dbReference type="Gene3D" id="2.40.30.10">
    <property type="entry name" value="Translation factors"/>
    <property type="match status" value="1"/>
</dbReference>
<keyword evidence="3" id="KW-0963">Cytoplasm</keyword>